<evidence type="ECO:0000256" key="1">
    <source>
        <dbReference type="SAM" id="SignalP"/>
    </source>
</evidence>
<accession>A0A066ZXK1</accession>
<keyword evidence="1" id="KW-0732">Signal</keyword>
<dbReference type="STRING" id="28885.EI16_00530"/>
<dbReference type="SUPFAM" id="SSF50199">
    <property type="entry name" value="Staphylococcal nuclease"/>
    <property type="match status" value="1"/>
</dbReference>
<evidence type="ECO:0000259" key="2">
    <source>
        <dbReference type="PROSITE" id="PS50830"/>
    </source>
</evidence>
<name>A0A066ZXK1_HYDMR</name>
<dbReference type="Pfam" id="PF00565">
    <property type="entry name" value="SNase"/>
    <property type="match status" value="1"/>
</dbReference>
<feature type="domain" description="TNase-like" evidence="2">
    <location>
        <begin position="25"/>
        <end position="142"/>
    </location>
</feature>
<dbReference type="InterPro" id="IPR035437">
    <property type="entry name" value="SNase_OB-fold_sf"/>
</dbReference>
<dbReference type="SMART" id="SM00318">
    <property type="entry name" value="SNc"/>
    <property type="match status" value="1"/>
</dbReference>
<sequence length="142" mass="15860">MRLLLAMALMVISVGSFATEKTYGSAMVSEVTSIYDGDTFRVNINGWPAVVGHHIPIRLNGADTPEMRGKCQFEKDLARQAKQFTVSQLRSAKVIELKNIMRGKYFRLVADVYVDGKSLAEELLQRKLAVAYEGGTKTNWCQ</sequence>
<dbReference type="AlphaFoldDB" id="A0A066ZXK1"/>
<dbReference type="InterPro" id="IPR016071">
    <property type="entry name" value="Staphylococal_nuclease_OB-fold"/>
</dbReference>
<gene>
    <name evidence="3" type="ORF">EI16_00530</name>
</gene>
<organism evidence="3 4">
    <name type="scientific">Hydrogenovibrio marinus</name>
    <dbReference type="NCBI Taxonomy" id="28885"/>
    <lineage>
        <taxon>Bacteria</taxon>
        <taxon>Pseudomonadati</taxon>
        <taxon>Pseudomonadota</taxon>
        <taxon>Gammaproteobacteria</taxon>
        <taxon>Thiotrichales</taxon>
        <taxon>Piscirickettsiaceae</taxon>
        <taxon>Hydrogenovibrio</taxon>
    </lineage>
</organism>
<dbReference type="PROSITE" id="PS50830">
    <property type="entry name" value="TNASE_3"/>
    <property type="match status" value="1"/>
</dbReference>
<dbReference type="Gene3D" id="2.40.50.90">
    <property type="match status" value="1"/>
</dbReference>
<feature type="signal peptide" evidence="1">
    <location>
        <begin position="1"/>
        <end position="18"/>
    </location>
</feature>
<keyword evidence="4" id="KW-1185">Reference proteome</keyword>
<reference evidence="3 4" key="1">
    <citation type="submission" date="2014-04" db="EMBL/GenBank/DDBJ databases">
        <title>Draft genome sequence of Hydrogenovibrio marinus MH-110, a model organism for aerobic H2 metabolism.</title>
        <authorList>
            <person name="Cha H.J."/>
            <person name="Jo B.H."/>
            <person name="Hwang B.H."/>
        </authorList>
    </citation>
    <scope>NUCLEOTIDE SEQUENCE [LARGE SCALE GENOMIC DNA]</scope>
    <source>
        <strain evidence="3 4">MH-110</strain>
    </source>
</reference>
<feature type="chain" id="PRO_5001632591" evidence="1">
    <location>
        <begin position="19"/>
        <end position="142"/>
    </location>
</feature>
<dbReference type="EMBL" id="JMIU01000001">
    <property type="protein sequence ID" value="KDN94835.1"/>
    <property type="molecule type" value="Genomic_DNA"/>
</dbReference>
<comment type="caution">
    <text evidence="3">The sequence shown here is derived from an EMBL/GenBank/DDBJ whole genome shotgun (WGS) entry which is preliminary data.</text>
</comment>
<dbReference type="Proteomes" id="UP000027341">
    <property type="component" value="Unassembled WGS sequence"/>
</dbReference>
<evidence type="ECO:0000313" key="3">
    <source>
        <dbReference type="EMBL" id="KDN94835.1"/>
    </source>
</evidence>
<dbReference type="RefSeq" id="WP_029908342.1">
    <property type="nucleotide sequence ID" value="NZ_AP020335.1"/>
</dbReference>
<proteinExistence type="predicted"/>
<evidence type="ECO:0000313" key="4">
    <source>
        <dbReference type="Proteomes" id="UP000027341"/>
    </source>
</evidence>
<protein>
    <submittedName>
        <fullName evidence="3">Nuclease</fullName>
    </submittedName>
</protein>